<accession>A0ABP8D8Z3</accession>
<evidence type="ECO:0000313" key="4">
    <source>
        <dbReference type="Proteomes" id="UP001500620"/>
    </source>
</evidence>
<reference evidence="4" key="1">
    <citation type="journal article" date="2019" name="Int. J. Syst. Evol. Microbiol.">
        <title>The Global Catalogue of Microorganisms (GCM) 10K type strain sequencing project: providing services to taxonomists for standard genome sequencing and annotation.</title>
        <authorList>
            <consortium name="The Broad Institute Genomics Platform"/>
            <consortium name="The Broad Institute Genome Sequencing Center for Infectious Disease"/>
            <person name="Wu L."/>
            <person name="Ma J."/>
        </authorList>
    </citation>
    <scope>NUCLEOTIDE SEQUENCE [LARGE SCALE GENOMIC DNA]</scope>
    <source>
        <strain evidence="4">JCM 17441</strain>
    </source>
</reference>
<sequence length="248" mass="25852">MERVAFIVDATGERIDCLLNPETFEVKRLAGIRASAAGGDRLVGRGRADDPVRFTGGGRTELLLDMVFDVELVESAGAPSDVRQLTARLWNLAENSAQERGAVRPPLVRLVWGKSWNVPGVVSAIAERFDAFSATGAPGRSWMRLKLLRVDEPEDGAARSFDEELAHAAVAAPDAERPAAVQVVGGGQAVGGGEGDGGGSGVRIDLLAAEALGSPMRWRELAEANGVDDPLNVPAGSVLAVPSPGSPA</sequence>
<dbReference type="InterPro" id="IPR045361">
    <property type="entry name" value="CIS_tube_prot_N"/>
</dbReference>
<keyword evidence="4" id="KW-1185">Reference proteome</keyword>
<feature type="region of interest" description="Disordered" evidence="1">
    <location>
        <begin position="226"/>
        <end position="248"/>
    </location>
</feature>
<dbReference type="EMBL" id="BAABAT010000009">
    <property type="protein sequence ID" value="GAA4250215.1"/>
    <property type="molecule type" value="Genomic_DNA"/>
</dbReference>
<gene>
    <name evidence="3" type="ORF">GCM10022255_037830</name>
</gene>
<protein>
    <recommendedName>
        <fullName evidence="2">Contractile injection system tube protein N-terminal domain-containing protein</fullName>
    </recommendedName>
</protein>
<evidence type="ECO:0000313" key="3">
    <source>
        <dbReference type="EMBL" id="GAA4250215.1"/>
    </source>
</evidence>
<evidence type="ECO:0000259" key="2">
    <source>
        <dbReference type="Pfam" id="PF19266"/>
    </source>
</evidence>
<dbReference type="Proteomes" id="UP001500620">
    <property type="component" value="Unassembled WGS sequence"/>
</dbReference>
<proteinExistence type="predicted"/>
<feature type="domain" description="Contractile injection system tube protein N-terminal" evidence="2">
    <location>
        <begin position="11"/>
        <end position="155"/>
    </location>
</feature>
<organism evidence="3 4">
    <name type="scientific">Dactylosporangium darangshiense</name>
    <dbReference type="NCBI Taxonomy" id="579108"/>
    <lineage>
        <taxon>Bacteria</taxon>
        <taxon>Bacillati</taxon>
        <taxon>Actinomycetota</taxon>
        <taxon>Actinomycetes</taxon>
        <taxon>Micromonosporales</taxon>
        <taxon>Micromonosporaceae</taxon>
        <taxon>Dactylosporangium</taxon>
    </lineage>
</organism>
<name>A0ABP8D8Z3_9ACTN</name>
<dbReference type="RefSeq" id="WP_345128319.1">
    <property type="nucleotide sequence ID" value="NZ_BAABAT010000009.1"/>
</dbReference>
<dbReference type="Pfam" id="PF19266">
    <property type="entry name" value="CIS_tube"/>
    <property type="match status" value="1"/>
</dbReference>
<evidence type="ECO:0000256" key="1">
    <source>
        <dbReference type="SAM" id="MobiDB-lite"/>
    </source>
</evidence>
<comment type="caution">
    <text evidence="3">The sequence shown here is derived from an EMBL/GenBank/DDBJ whole genome shotgun (WGS) entry which is preliminary data.</text>
</comment>